<dbReference type="EMBL" id="JAPWTJ010000607">
    <property type="protein sequence ID" value="KAJ8976953.1"/>
    <property type="molecule type" value="Genomic_DNA"/>
</dbReference>
<accession>A0ABQ9JFF1</accession>
<reference evidence="1" key="1">
    <citation type="journal article" date="2023" name="Insect Mol. Biol.">
        <title>Genome sequencing provides insights into the evolution of gene families encoding plant cell wall-degrading enzymes in longhorned beetles.</title>
        <authorList>
            <person name="Shin N.R."/>
            <person name="Okamura Y."/>
            <person name="Kirsch R."/>
            <person name="Pauchet Y."/>
        </authorList>
    </citation>
    <scope>NUCLEOTIDE SEQUENCE</scope>
    <source>
        <strain evidence="1">MMC_N1</strain>
    </source>
</reference>
<evidence type="ECO:0000313" key="1">
    <source>
        <dbReference type="EMBL" id="KAJ8976953.1"/>
    </source>
</evidence>
<organism evidence="1 2">
    <name type="scientific">Molorchus minor</name>
    <dbReference type="NCBI Taxonomy" id="1323400"/>
    <lineage>
        <taxon>Eukaryota</taxon>
        <taxon>Metazoa</taxon>
        <taxon>Ecdysozoa</taxon>
        <taxon>Arthropoda</taxon>
        <taxon>Hexapoda</taxon>
        <taxon>Insecta</taxon>
        <taxon>Pterygota</taxon>
        <taxon>Neoptera</taxon>
        <taxon>Endopterygota</taxon>
        <taxon>Coleoptera</taxon>
        <taxon>Polyphaga</taxon>
        <taxon>Cucujiformia</taxon>
        <taxon>Chrysomeloidea</taxon>
        <taxon>Cerambycidae</taxon>
        <taxon>Lamiinae</taxon>
        <taxon>Monochamini</taxon>
        <taxon>Molorchus</taxon>
    </lineage>
</organism>
<gene>
    <name evidence="1" type="ORF">NQ317_010150</name>
</gene>
<keyword evidence="2" id="KW-1185">Reference proteome</keyword>
<comment type="caution">
    <text evidence="1">The sequence shown here is derived from an EMBL/GenBank/DDBJ whole genome shotgun (WGS) entry which is preliminary data.</text>
</comment>
<name>A0ABQ9JFF1_9CUCU</name>
<evidence type="ECO:0000313" key="2">
    <source>
        <dbReference type="Proteomes" id="UP001162164"/>
    </source>
</evidence>
<protein>
    <submittedName>
        <fullName evidence="1">Uncharacterized protein</fullName>
    </submittedName>
</protein>
<dbReference type="Proteomes" id="UP001162164">
    <property type="component" value="Unassembled WGS sequence"/>
</dbReference>
<sequence length="495" mass="58003">MSILQHVGKKFSHLTVSLYMEVLMLFLVKITNFDDLYVIKEILMLLSKQITFNVLPITSMSKFPQDRLLLFLYIAVTKLDECDATYPTITNQIMSLLYGHDVEMKRFCLYLLIYLNQLQHDTGSKHALFIMEEMQIPPQIVNAVDNFEKNAIRKILTHIHPYLKCFLTEEIRFQHYIKKEDQVLLFLLVNYYPCVIKYLNLSKQETLNMLINFCHCDNEELISAVPAASEFRRLTVCDFLSKNYILYCNEEPILVGDELQMVLNVVMVLLEDEELTVRNAMSNFATNLKVQITLNKRPKQTISGHKWPLIPEKTKEDLLTLGSIVLPKEGAICFIFSWACRHFPDSSTDTSEVFERGELNLYAENVPFMDYCVELLHKLLWRLEDGLNYDDRSIFLEEHTLMVTTVLLDSLLKNPSPMMLYKTKVSVICALKSTIKFLERVQINNNFVNEFKEYLNETIVGYLTKHVEHSDLFFVKKIMRDIYAPVLNYKRRRRS</sequence>
<proteinExistence type="predicted"/>